<dbReference type="GO" id="GO:0005737">
    <property type="term" value="C:cytoplasm"/>
    <property type="evidence" value="ECO:0007669"/>
    <property type="project" value="TreeGrafter"/>
</dbReference>
<dbReference type="OrthoDB" id="8689761at2"/>
<dbReference type="AlphaFoldDB" id="A0A2N7VYC0"/>
<dbReference type="Proteomes" id="UP000235616">
    <property type="component" value="Unassembled WGS sequence"/>
</dbReference>
<evidence type="ECO:0008006" key="3">
    <source>
        <dbReference type="Google" id="ProtNLM"/>
    </source>
</evidence>
<dbReference type="Gene3D" id="3.90.850.10">
    <property type="entry name" value="Fumarylacetoacetase-like, C-terminal domain"/>
    <property type="match status" value="1"/>
</dbReference>
<protein>
    <recommendedName>
        <fullName evidence="3">2-keto-4-pentenoate hydratase</fullName>
    </recommendedName>
</protein>
<name>A0A2N7VYC0_9BURK</name>
<proteinExistence type="predicted"/>
<dbReference type="GO" id="GO:0008684">
    <property type="term" value="F:2-oxopent-4-enoate hydratase activity"/>
    <property type="evidence" value="ECO:0007669"/>
    <property type="project" value="TreeGrafter"/>
</dbReference>
<dbReference type="EMBL" id="PNYA01000004">
    <property type="protein sequence ID" value="PMS22145.1"/>
    <property type="molecule type" value="Genomic_DNA"/>
</dbReference>
<keyword evidence="2" id="KW-1185">Reference proteome</keyword>
<dbReference type="PANTHER" id="PTHR30143:SF0">
    <property type="entry name" value="2-KETO-4-PENTENOATE HYDRATASE"/>
    <property type="match status" value="1"/>
</dbReference>
<evidence type="ECO:0000313" key="1">
    <source>
        <dbReference type="EMBL" id="PMS22145.1"/>
    </source>
</evidence>
<organism evidence="1 2">
    <name type="scientific">Trinickia dabaoshanensis</name>
    <dbReference type="NCBI Taxonomy" id="564714"/>
    <lineage>
        <taxon>Bacteria</taxon>
        <taxon>Pseudomonadati</taxon>
        <taxon>Pseudomonadota</taxon>
        <taxon>Betaproteobacteria</taxon>
        <taxon>Burkholderiales</taxon>
        <taxon>Burkholderiaceae</taxon>
        <taxon>Trinickia</taxon>
    </lineage>
</organism>
<accession>A0A2N7VYC0</accession>
<dbReference type="RefSeq" id="WP_102644546.1">
    <property type="nucleotide sequence ID" value="NZ_PNYA01000004.1"/>
</dbReference>
<dbReference type="InterPro" id="IPR036663">
    <property type="entry name" value="Fumarylacetoacetase_C_sf"/>
</dbReference>
<sequence>MSHPQELAARLLQARRTHTLIDPGSLGTGKSADAGEAYLVQQLVLAELGGCAGYKIGAGSPTAEPLCSPLPASKVFGAAAGIRQSDYARIGLELEIAFSFAEDVDHTLSEQADEVIDAIDTMSVVVEIVDSRFDSWPDVDPLLQLADFQNNGALVIGDTRPYDRSFDFSAPQASFYCGNHEIFRGVARHPAGDPRRLIAWLVGRTLETGHSIPARTMLTTGSYTPFYIATGPGVVRGEIEGFGKIEFEIK</sequence>
<gene>
    <name evidence="1" type="ORF">C0Z18_06465</name>
</gene>
<dbReference type="PANTHER" id="PTHR30143">
    <property type="entry name" value="ACID HYDRATASE"/>
    <property type="match status" value="1"/>
</dbReference>
<evidence type="ECO:0000313" key="2">
    <source>
        <dbReference type="Proteomes" id="UP000235616"/>
    </source>
</evidence>
<comment type="caution">
    <text evidence="1">The sequence shown here is derived from an EMBL/GenBank/DDBJ whole genome shotgun (WGS) entry which is preliminary data.</text>
</comment>
<dbReference type="SUPFAM" id="SSF56529">
    <property type="entry name" value="FAH"/>
    <property type="match status" value="1"/>
</dbReference>
<dbReference type="InterPro" id="IPR050772">
    <property type="entry name" value="Hydratase-Decarb/MhpD_sf"/>
</dbReference>
<reference evidence="1 2" key="1">
    <citation type="submission" date="2018-01" db="EMBL/GenBank/DDBJ databases">
        <title>Whole genome analyses suggest that Burkholderia sensu lato contains two further novel genera in the rhizoxinica-symbiotica group Mycetohabitans gen. nov., and Trinickia gen. nov.: implications for the evolution of diazotrophy and nodulation in the Burkholderiaceae.</title>
        <authorList>
            <person name="Estrada-de los Santos P."/>
            <person name="Palmer M."/>
            <person name="Chavez-Ramirez B."/>
            <person name="Beukes C."/>
            <person name="Steenkamp E.T."/>
            <person name="Hirsch A.M."/>
            <person name="Manyaka P."/>
            <person name="Maluk M."/>
            <person name="Lafos M."/>
            <person name="Crook M."/>
            <person name="Gross E."/>
            <person name="Simon M.F."/>
            <person name="Bueno dos Reis Junior F."/>
            <person name="Poole P.S."/>
            <person name="Venter S.N."/>
            <person name="James E.K."/>
        </authorList>
    </citation>
    <scope>NUCLEOTIDE SEQUENCE [LARGE SCALE GENOMIC DNA]</scope>
    <source>
        <strain evidence="1 2">GIMN1.004</strain>
    </source>
</reference>